<comment type="caution">
    <text evidence="1">The sequence shown here is derived from an EMBL/GenBank/DDBJ whole genome shotgun (WGS) entry which is preliminary data.</text>
</comment>
<dbReference type="AlphaFoldDB" id="D1W7T4"/>
<dbReference type="EMBL" id="ADEG01000090">
    <property type="protein sequence ID" value="EFA91296.1"/>
    <property type="molecule type" value="Genomic_DNA"/>
</dbReference>
<gene>
    <name evidence="1" type="ORF">HMPREF0650_0562</name>
</gene>
<accession>D1W7T4</accession>
<protein>
    <submittedName>
        <fullName evidence="1">Uncharacterized protein</fullName>
    </submittedName>
</protein>
<keyword evidence="2" id="KW-1185">Reference proteome</keyword>
<reference evidence="1 2" key="1">
    <citation type="submission" date="2009-12" db="EMBL/GenBank/DDBJ databases">
        <title>Genome Sequence of Prevotella buccalis ATCC 35310.</title>
        <authorList>
            <person name="Durkin A.S."/>
            <person name="Madupu R."/>
            <person name="Torralba M."/>
            <person name="Methe B."/>
            <person name="Sutton G."/>
            <person name="Strausberg R.L."/>
            <person name="Nelson K.E."/>
        </authorList>
    </citation>
    <scope>NUCLEOTIDE SEQUENCE [LARGE SCALE GENOMIC DNA]</scope>
    <source>
        <strain evidence="1 2">ATCC 35310</strain>
    </source>
</reference>
<evidence type="ECO:0000313" key="2">
    <source>
        <dbReference type="Proteomes" id="UP000005283"/>
    </source>
</evidence>
<sequence length="39" mass="4414">MINRKSQKNVLSLHKLGVASPKHVNLLCIRFAPSLQMLK</sequence>
<dbReference type="STRING" id="679190.HMPREF0650_0562"/>
<name>D1W7T4_9BACT</name>
<organism evidence="1 2">
    <name type="scientific">Hoylesella buccalis ATCC 35310</name>
    <dbReference type="NCBI Taxonomy" id="679190"/>
    <lineage>
        <taxon>Bacteria</taxon>
        <taxon>Pseudomonadati</taxon>
        <taxon>Bacteroidota</taxon>
        <taxon>Bacteroidia</taxon>
        <taxon>Bacteroidales</taxon>
        <taxon>Prevotellaceae</taxon>
        <taxon>Hoylesella</taxon>
    </lineage>
</organism>
<evidence type="ECO:0000313" key="1">
    <source>
        <dbReference type="EMBL" id="EFA91296.1"/>
    </source>
</evidence>
<dbReference type="Proteomes" id="UP000005283">
    <property type="component" value="Unassembled WGS sequence"/>
</dbReference>
<proteinExistence type="predicted"/>